<accession>A0AAN8LED7</accession>
<proteinExistence type="predicted"/>
<name>A0AAN8LED7_9TELE</name>
<protein>
    <submittedName>
        <fullName evidence="1">Uncharacterized protein</fullName>
    </submittedName>
</protein>
<dbReference type="Proteomes" id="UP001356427">
    <property type="component" value="Unassembled WGS sequence"/>
</dbReference>
<evidence type="ECO:0000313" key="1">
    <source>
        <dbReference type="EMBL" id="KAK6310592.1"/>
    </source>
</evidence>
<organism evidence="1 2">
    <name type="scientific">Coregonus suidteri</name>
    <dbReference type="NCBI Taxonomy" id="861788"/>
    <lineage>
        <taxon>Eukaryota</taxon>
        <taxon>Metazoa</taxon>
        <taxon>Chordata</taxon>
        <taxon>Craniata</taxon>
        <taxon>Vertebrata</taxon>
        <taxon>Euteleostomi</taxon>
        <taxon>Actinopterygii</taxon>
        <taxon>Neopterygii</taxon>
        <taxon>Teleostei</taxon>
        <taxon>Protacanthopterygii</taxon>
        <taxon>Salmoniformes</taxon>
        <taxon>Salmonidae</taxon>
        <taxon>Coregoninae</taxon>
        <taxon>Coregonus</taxon>
    </lineage>
</organism>
<feature type="non-terminal residue" evidence="1">
    <location>
        <position position="85"/>
    </location>
</feature>
<comment type="caution">
    <text evidence="1">The sequence shown here is derived from an EMBL/GenBank/DDBJ whole genome shotgun (WGS) entry which is preliminary data.</text>
</comment>
<gene>
    <name evidence="1" type="ORF">J4Q44_G00186470</name>
</gene>
<dbReference type="CDD" id="cd00037">
    <property type="entry name" value="CLECT"/>
    <property type="match status" value="1"/>
</dbReference>
<dbReference type="SUPFAM" id="SSF56436">
    <property type="entry name" value="C-type lectin-like"/>
    <property type="match status" value="1"/>
</dbReference>
<dbReference type="InterPro" id="IPR016187">
    <property type="entry name" value="CTDL_fold"/>
</dbReference>
<evidence type="ECO:0000313" key="2">
    <source>
        <dbReference type="Proteomes" id="UP001356427"/>
    </source>
</evidence>
<reference evidence="1 2" key="1">
    <citation type="submission" date="2021-04" db="EMBL/GenBank/DDBJ databases">
        <authorList>
            <person name="De Guttry C."/>
            <person name="Zahm M."/>
            <person name="Klopp C."/>
            <person name="Cabau C."/>
            <person name="Louis A."/>
            <person name="Berthelot C."/>
            <person name="Parey E."/>
            <person name="Roest Crollius H."/>
            <person name="Montfort J."/>
            <person name="Robinson-Rechavi M."/>
            <person name="Bucao C."/>
            <person name="Bouchez O."/>
            <person name="Gislard M."/>
            <person name="Lluch J."/>
            <person name="Milhes M."/>
            <person name="Lampietro C."/>
            <person name="Lopez Roques C."/>
            <person name="Donnadieu C."/>
            <person name="Braasch I."/>
            <person name="Desvignes T."/>
            <person name="Postlethwait J."/>
            <person name="Bobe J."/>
            <person name="Wedekind C."/>
            <person name="Guiguen Y."/>
        </authorList>
    </citation>
    <scope>NUCLEOTIDE SEQUENCE [LARGE SCALE GENOMIC DNA]</scope>
    <source>
        <strain evidence="1">Cs_M1</strain>
        <tissue evidence="1">Blood</tissue>
    </source>
</reference>
<dbReference type="EMBL" id="JAGTTL010000016">
    <property type="protein sequence ID" value="KAK6310592.1"/>
    <property type="molecule type" value="Genomic_DNA"/>
</dbReference>
<dbReference type="AlphaFoldDB" id="A0AAN8LED7"/>
<sequence>MPHRAGSNLIPAASCLSKLQGHGPKQSATVCSLEKKLKPVHNTVKYLGANLASVHSSDESTFLQALVLIKTGSFPLTWIGGFAVQ</sequence>
<keyword evidence="2" id="KW-1185">Reference proteome</keyword>